<evidence type="ECO:0000313" key="2">
    <source>
        <dbReference type="Proteomes" id="UP000326903"/>
    </source>
</evidence>
<dbReference type="SUPFAM" id="SSF52402">
    <property type="entry name" value="Adenine nucleotide alpha hydrolases-like"/>
    <property type="match status" value="2"/>
</dbReference>
<organism evidence="1 2">
    <name type="scientific">Ginsengibacter hankyongi</name>
    <dbReference type="NCBI Taxonomy" id="2607284"/>
    <lineage>
        <taxon>Bacteria</taxon>
        <taxon>Pseudomonadati</taxon>
        <taxon>Bacteroidota</taxon>
        <taxon>Chitinophagia</taxon>
        <taxon>Chitinophagales</taxon>
        <taxon>Chitinophagaceae</taxon>
        <taxon>Ginsengibacter</taxon>
    </lineage>
</organism>
<name>A0A5J5IIA0_9BACT</name>
<sequence length="279" mass="32229">MKKFIAAFDGLKFSNSTKDYAIDIAKQSNTFPVGIFLDDVTYHSYKMYELIADNGVLESRVERLEEKDKKTRDISAKKFETACQEAGTNYSLHHDRSISLQELLHESIYADLLIIDSKETLTHYEEEIPTRFIRDLLTEVQCPVLLVPQKYEPIKKIVLLFDGEPSSVHAIKMFSYILEPLKHLPAEVITVKGMKKDRHVPDNKLMKEFMKRHYPKANFTVLQGLAEIEIPDYLKGNHGDILIVLGAYRRGLVSRWFRESMADVLIKELKTPLFIAHNK</sequence>
<dbReference type="Proteomes" id="UP000326903">
    <property type="component" value="Unassembled WGS sequence"/>
</dbReference>
<reference evidence="1 2" key="1">
    <citation type="submission" date="2019-09" db="EMBL/GenBank/DDBJ databases">
        <title>Draft genome sequence of Ginsengibacter sp. BR5-29.</title>
        <authorList>
            <person name="Im W.-T."/>
        </authorList>
    </citation>
    <scope>NUCLEOTIDE SEQUENCE [LARGE SCALE GENOMIC DNA]</scope>
    <source>
        <strain evidence="1 2">BR5-29</strain>
    </source>
</reference>
<dbReference type="RefSeq" id="WP_150415131.1">
    <property type="nucleotide sequence ID" value="NZ_VYQF01000003.1"/>
</dbReference>
<proteinExistence type="predicted"/>
<gene>
    <name evidence="1" type="ORF">FW778_12900</name>
</gene>
<keyword evidence="2" id="KW-1185">Reference proteome</keyword>
<evidence type="ECO:0000313" key="1">
    <source>
        <dbReference type="EMBL" id="KAA9038457.1"/>
    </source>
</evidence>
<dbReference type="AlphaFoldDB" id="A0A5J5IIA0"/>
<dbReference type="EMBL" id="VYQF01000003">
    <property type="protein sequence ID" value="KAA9038457.1"/>
    <property type="molecule type" value="Genomic_DNA"/>
</dbReference>
<comment type="caution">
    <text evidence="1">The sequence shown here is derived from an EMBL/GenBank/DDBJ whole genome shotgun (WGS) entry which is preliminary data.</text>
</comment>
<protein>
    <submittedName>
        <fullName evidence="1">Universal stress protein</fullName>
    </submittedName>
</protein>
<accession>A0A5J5IIA0</accession>
<dbReference type="Gene3D" id="3.40.50.12370">
    <property type="match status" value="1"/>
</dbReference>